<feature type="compositionally biased region" description="Low complexity" evidence="1">
    <location>
        <begin position="142"/>
        <end position="160"/>
    </location>
</feature>
<dbReference type="RefSeq" id="WP_125048192.1">
    <property type="nucleotide sequence ID" value="NZ_BHZC01000001.1"/>
</dbReference>
<accession>A0A7U9L168</accession>
<feature type="region of interest" description="Disordered" evidence="1">
    <location>
        <begin position="43"/>
        <end position="196"/>
    </location>
</feature>
<feature type="compositionally biased region" description="Low complexity" evidence="1">
    <location>
        <begin position="78"/>
        <end position="89"/>
    </location>
</feature>
<proteinExistence type="predicted"/>
<gene>
    <name evidence="2" type="ORF">OEIGOIKO_06994</name>
</gene>
<evidence type="ECO:0000313" key="3">
    <source>
        <dbReference type="Proteomes" id="UP000287830"/>
    </source>
</evidence>
<dbReference type="EMBL" id="BHZC01000001">
    <property type="protein sequence ID" value="GCD39165.1"/>
    <property type="molecule type" value="Genomic_DNA"/>
</dbReference>
<evidence type="ECO:0000256" key="1">
    <source>
        <dbReference type="SAM" id="MobiDB-lite"/>
    </source>
</evidence>
<feature type="compositionally biased region" description="Low complexity" evidence="1">
    <location>
        <begin position="119"/>
        <end position="134"/>
    </location>
</feature>
<comment type="caution">
    <text evidence="2">The sequence shown here is derived from an EMBL/GenBank/DDBJ whole genome shotgun (WGS) entry which is preliminary data.</text>
</comment>
<evidence type="ECO:0000313" key="2">
    <source>
        <dbReference type="EMBL" id="GCD39165.1"/>
    </source>
</evidence>
<dbReference type="GeneID" id="95625701"/>
<dbReference type="Proteomes" id="UP000287830">
    <property type="component" value="Unassembled WGS sequence"/>
</dbReference>
<sequence>MDLFSVDTARDAIGTNSVKLDFISSGTVNVVGGTLVPSITDATINGHTHAGPAHSPSGPSHIHQVFTSHQQNIGTTGGTSQSHTHSYSGGTTGDQNQSHTHEMDDTVAAGTGQTGSAGTGSTSTDGGVRTVTRTPLSHRHGSASTASSTSSTERSAGRAACRAYDQGVGRRGKSSAMISRERSSGTRGAWYPDLRT</sequence>
<protein>
    <submittedName>
        <fullName evidence="2">Uncharacterized protein</fullName>
    </submittedName>
</protein>
<name>A0A7U9L168_9ACTN</name>
<organism evidence="2 3">
    <name type="scientific">Streptomyces chrestomyceticus JCM 4735</name>
    <dbReference type="NCBI Taxonomy" id="1306181"/>
    <lineage>
        <taxon>Bacteria</taxon>
        <taxon>Bacillati</taxon>
        <taxon>Actinomycetota</taxon>
        <taxon>Actinomycetes</taxon>
        <taxon>Kitasatosporales</taxon>
        <taxon>Streptomycetaceae</taxon>
        <taxon>Streptomyces</taxon>
    </lineage>
</organism>
<dbReference type="AlphaFoldDB" id="A0A7U9L168"/>
<reference evidence="2 3" key="1">
    <citation type="submission" date="2018-11" db="EMBL/GenBank/DDBJ databases">
        <title>Whole genome sequence of Streptomyces chrestomyceticus NBRC 13444(T).</title>
        <authorList>
            <person name="Komaki H."/>
            <person name="Tamura T."/>
        </authorList>
    </citation>
    <scope>NUCLEOTIDE SEQUENCE [LARGE SCALE GENOMIC DNA]</scope>
    <source>
        <strain evidence="2 3">NBRC 13444</strain>
    </source>
</reference>